<dbReference type="NCBIfam" id="TIGR00407">
    <property type="entry name" value="proA"/>
    <property type="match status" value="1"/>
</dbReference>
<dbReference type="PIRSF" id="PIRSF000151">
    <property type="entry name" value="GPR"/>
    <property type="match status" value="1"/>
</dbReference>
<dbReference type="EMBL" id="CAXLJL010000567">
    <property type="protein sequence ID" value="CAL5138991.1"/>
    <property type="molecule type" value="Genomic_DNA"/>
</dbReference>
<dbReference type="GO" id="GO:0004350">
    <property type="term" value="F:glutamate-5-semialdehyde dehydrogenase activity"/>
    <property type="evidence" value="ECO:0007669"/>
    <property type="project" value="UniProtKB-EC"/>
</dbReference>
<evidence type="ECO:0000313" key="10">
    <source>
        <dbReference type="Proteomes" id="UP001497525"/>
    </source>
</evidence>
<dbReference type="SUPFAM" id="SSF53720">
    <property type="entry name" value="ALDH-like"/>
    <property type="match status" value="1"/>
</dbReference>
<sequence>MFIAREANVKLHTSTAETRAKAINNLASLLIQNQADILSENTRDIRTAESMGVQKSLLARLKLTPSKILTLSDGLRQIATGCLTKKGHVGCVLERTKLANNLMLEKVTAPIGVLMVIFESRPDCLPQVAALSIATANSLLAKPGSEAVHSVRLLHQLIGEALVSANLPVTAVGLFTSRKDVQYVLNCGQSENLVDLIIPRGSPTMIQSVRRAVSEAGSAVPVLGHGAGVCHVYVDEAADPEKAIRVVQDSKCDYPAACNSMETLLVHKSHLVTGLLERLCKHMKANGVELFGGRSLFRLAPNLSEGMKPAVGPSVEYGDLKCTVDVVENMDHAISHIAEHGSAHTEAIVTENPQTAEEFLQKTDSACVFHNTSTRFADGYRFGLGAEVGINTGRIHSRGPVGIEGLLTTKWILRGNGQCVSDFTAGNQKFIHERLPIS</sequence>
<feature type="domain" description="Aldehyde dehydrogenase" evidence="8">
    <location>
        <begin position="4"/>
        <end position="285"/>
    </location>
</feature>
<dbReference type="CDD" id="cd07079">
    <property type="entry name" value="ALDH_F18-19_ProA-GPR"/>
    <property type="match status" value="1"/>
</dbReference>
<comment type="catalytic activity">
    <reaction evidence="7">
        <text>L-glutamate 5-semialdehyde + phosphate + NADP(+) = L-glutamyl 5-phosphate + NADPH + H(+)</text>
        <dbReference type="Rhea" id="RHEA:19541"/>
        <dbReference type="ChEBI" id="CHEBI:15378"/>
        <dbReference type="ChEBI" id="CHEBI:43474"/>
        <dbReference type="ChEBI" id="CHEBI:57783"/>
        <dbReference type="ChEBI" id="CHEBI:58066"/>
        <dbReference type="ChEBI" id="CHEBI:58274"/>
        <dbReference type="ChEBI" id="CHEBI:58349"/>
        <dbReference type="EC" id="1.2.1.41"/>
    </reaction>
</comment>
<gene>
    <name evidence="9" type="ORF">CDAUBV1_LOCUS14047</name>
</gene>
<dbReference type="Pfam" id="PF00171">
    <property type="entry name" value="Aldedh"/>
    <property type="match status" value="1"/>
</dbReference>
<dbReference type="NCBIfam" id="NF001221">
    <property type="entry name" value="PRK00197.1"/>
    <property type="match status" value="1"/>
</dbReference>
<evidence type="ECO:0000256" key="6">
    <source>
        <dbReference type="ARBA" id="ARBA00023002"/>
    </source>
</evidence>
<protein>
    <recommendedName>
        <fullName evidence="2">glutamate-5-semialdehyde dehydrogenase</fullName>
        <ecNumber evidence="2">1.2.1.41</ecNumber>
    </recommendedName>
</protein>
<proteinExistence type="inferred from homology"/>
<dbReference type="GO" id="GO:0008652">
    <property type="term" value="P:amino acid biosynthetic process"/>
    <property type="evidence" value="ECO:0007669"/>
    <property type="project" value="UniProtKB-KW"/>
</dbReference>
<keyword evidence="3" id="KW-0028">Amino-acid biosynthesis</keyword>
<keyword evidence="5" id="KW-0521">NADP</keyword>
<dbReference type="InterPro" id="IPR016163">
    <property type="entry name" value="Ald_DH_C"/>
</dbReference>
<dbReference type="EC" id="1.2.1.41" evidence="2"/>
<dbReference type="Proteomes" id="UP001497525">
    <property type="component" value="Unassembled WGS sequence"/>
</dbReference>
<dbReference type="PANTHER" id="PTHR11063">
    <property type="entry name" value="GLUTAMATE SEMIALDEHYDE DEHYDROGENASE"/>
    <property type="match status" value="1"/>
</dbReference>
<evidence type="ECO:0000256" key="2">
    <source>
        <dbReference type="ARBA" id="ARBA00013002"/>
    </source>
</evidence>
<comment type="pathway">
    <text evidence="1">Amino-acid biosynthesis; L-proline biosynthesis; L-glutamate 5-semialdehyde from L-glutamate: step 2/2.</text>
</comment>
<evidence type="ECO:0000256" key="4">
    <source>
        <dbReference type="ARBA" id="ARBA00022650"/>
    </source>
</evidence>
<dbReference type="Gene3D" id="3.40.309.10">
    <property type="entry name" value="Aldehyde Dehydrogenase, Chain A, domain 2"/>
    <property type="match status" value="1"/>
</dbReference>
<dbReference type="InterPro" id="IPR016161">
    <property type="entry name" value="Ald_DH/histidinol_DH"/>
</dbReference>
<dbReference type="PROSITE" id="PS01223">
    <property type="entry name" value="PROA"/>
    <property type="match status" value="1"/>
</dbReference>
<evidence type="ECO:0000256" key="5">
    <source>
        <dbReference type="ARBA" id="ARBA00022857"/>
    </source>
</evidence>
<organism evidence="9 10">
    <name type="scientific">Calicophoron daubneyi</name>
    <name type="common">Rumen fluke</name>
    <name type="synonym">Paramphistomum daubneyi</name>
    <dbReference type="NCBI Taxonomy" id="300641"/>
    <lineage>
        <taxon>Eukaryota</taxon>
        <taxon>Metazoa</taxon>
        <taxon>Spiralia</taxon>
        <taxon>Lophotrochozoa</taxon>
        <taxon>Platyhelminthes</taxon>
        <taxon>Trematoda</taxon>
        <taxon>Digenea</taxon>
        <taxon>Plagiorchiida</taxon>
        <taxon>Pronocephalata</taxon>
        <taxon>Paramphistomoidea</taxon>
        <taxon>Paramphistomidae</taxon>
        <taxon>Calicophoron</taxon>
    </lineage>
</organism>
<evidence type="ECO:0000256" key="3">
    <source>
        <dbReference type="ARBA" id="ARBA00022605"/>
    </source>
</evidence>
<dbReference type="InterPro" id="IPR015590">
    <property type="entry name" value="Aldehyde_DH_dom"/>
</dbReference>
<dbReference type="HAMAP" id="MF_00412">
    <property type="entry name" value="ProA"/>
    <property type="match status" value="1"/>
</dbReference>
<evidence type="ECO:0000313" key="9">
    <source>
        <dbReference type="EMBL" id="CAL5138991.1"/>
    </source>
</evidence>
<evidence type="ECO:0000256" key="7">
    <source>
        <dbReference type="ARBA" id="ARBA00049024"/>
    </source>
</evidence>
<evidence type="ECO:0000256" key="1">
    <source>
        <dbReference type="ARBA" id="ARBA00004985"/>
    </source>
</evidence>
<dbReference type="AlphaFoldDB" id="A0AAV2TR31"/>
<keyword evidence="4" id="KW-0641">Proline biosynthesis</keyword>
<dbReference type="PANTHER" id="PTHR11063:SF8">
    <property type="entry name" value="DELTA-1-PYRROLINE-5-CARBOXYLATE SYNTHASE"/>
    <property type="match status" value="1"/>
</dbReference>
<dbReference type="InterPro" id="IPR020593">
    <property type="entry name" value="G-glutamylP_reductase_CS"/>
</dbReference>
<evidence type="ECO:0000259" key="8">
    <source>
        <dbReference type="Pfam" id="PF00171"/>
    </source>
</evidence>
<dbReference type="GO" id="GO:0005739">
    <property type="term" value="C:mitochondrion"/>
    <property type="evidence" value="ECO:0007669"/>
    <property type="project" value="TreeGrafter"/>
</dbReference>
<accession>A0AAV2TR31</accession>
<dbReference type="InterPro" id="IPR012134">
    <property type="entry name" value="Glu-5-SA_DH"/>
</dbReference>
<reference evidence="9" key="1">
    <citation type="submission" date="2024-06" db="EMBL/GenBank/DDBJ databases">
        <authorList>
            <person name="Liu X."/>
            <person name="Lenzi L."/>
            <person name="Haldenby T S."/>
            <person name="Uol C."/>
        </authorList>
    </citation>
    <scope>NUCLEOTIDE SEQUENCE</scope>
</reference>
<keyword evidence="6" id="KW-0560">Oxidoreductase</keyword>
<comment type="caution">
    <text evidence="9">The sequence shown here is derived from an EMBL/GenBank/DDBJ whole genome shotgun (WGS) entry which is preliminary data.</text>
</comment>
<dbReference type="InterPro" id="IPR016162">
    <property type="entry name" value="Ald_DH_N"/>
</dbReference>
<name>A0AAV2TR31_CALDB</name>
<dbReference type="GO" id="GO:0050661">
    <property type="term" value="F:NADP binding"/>
    <property type="evidence" value="ECO:0007669"/>
    <property type="project" value="InterPro"/>
</dbReference>
<dbReference type="InterPro" id="IPR000965">
    <property type="entry name" value="GPR_dom"/>
</dbReference>
<dbReference type="Gene3D" id="3.40.605.10">
    <property type="entry name" value="Aldehyde Dehydrogenase, Chain A, domain 1"/>
    <property type="match status" value="1"/>
</dbReference>